<organism evidence="1 2">
    <name type="scientific">Arthrobacter bussei</name>
    <dbReference type="NCBI Taxonomy" id="2594179"/>
    <lineage>
        <taxon>Bacteria</taxon>
        <taxon>Bacillati</taxon>
        <taxon>Actinomycetota</taxon>
        <taxon>Actinomycetes</taxon>
        <taxon>Micrococcales</taxon>
        <taxon>Micrococcaceae</taxon>
        <taxon>Arthrobacter</taxon>
    </lineage>
</organism>
<evidence type="ECO:0000313" key="2">
    <source>
        <dbReference type="Proteomes" id="UP000326464"/>
    </source>
</evidence>
<name>A0A7X1NNW4_9MICC</name>
<proteinExistence type="predicted"/>
<dbReference type="Proteomes" id="UP000326464">
    <property type="component" value="Unassembled WGS sequence"/>
</dbReference>
<dbReference type="EMBL" id="VJXX01000001">
    <property type="protein sequence ID" value="MPY10297.1"/>
    <property type="molecule type" value="Genomic_DNA"/>
</dbReference>
<dbReference type="RefSeq" id="WP_055766972.1">
    <property type="nucleotide sequence ID" value="NZ_VJXX01000001.1"/>
</dbReference>
<gene>
    <name evidence="1" type="ORF">FNH21_06100</name>
</gene>
<comment type="caution">
    <text evidence="1">The sequence shown here is derived from an EMBL/GenBank/DDBJ whole genome shotgun (WGS) entry which is preliminary data.</text>
</comment>
<accession>A0A7X1NNW4</accession>
<dbReference type="AlphaFoldDB" id="A0A7X1NNW4"/>
<protein>
    <submittedName>
        <fullName evidence="1">Uracil-DNA glycosylase</fullName>
    </submittedName>
</protein>
<keyword evidence="2" id="KW-1185">Reference proteome</keyword>
<evidence type="ECO:0000313" key="1">
    <source>
        <dbReference type="EMBL" id="MPY10297.1"/>
    </source>
</evidence>
<reference evidence="2" key="1">
    <citation type="submission" date="2019-07" db="EMBL/GenBank/DDBJ databases">
        <title>Arthrobacter KR32 sp. nov., isolated from mountain cheese made of cows milk.</title>
        <authorList>
            <person name="Flegler A."/>
        </authorList>
    </citation>
    <scope>NUCLEOTIDE SEQUENCE [LARGE SCALE GENOMIC DNA]</scope>
    <source>
        <strain evidence="2">KR32</strain>
    </source>
</reference>
<dbReference type="OrthoDB" id="3679064at2"/>
<sequence length="211" mass="23545">MADPTYRDQQWEQRYDPQIEDVNRLCDTLAESKPGSAVPYIDPIHDVDGCKIVSLFSNPGASLPSGFVSFENDDPSSIRMAGIYEAVGLRPDAFMPWNAHPWYLPEGKERALTMDQISDGVKPLLTFLQQVPRASALVAHGADAHKAARRLMKLENRAIAKRGFKIYEVRSPGERAFKGTPANQELWLKDIQSAYTDAMGRAGIRARQSIQ</sequence>